<organism evidence="2 3">
    <name type="scientific">Drechslerella dactyloides</name>
    <name type="common">Nematode-trapping fungus</name>
    <name type="synonym">Arthrobotrys dactyloides</name>
    <dbReference type="NCBI Taxonomy" id="74499"/>
    <lineage>
        <taxon>Eukaryota</taxon>
        <taxon>Fungi</taxon>
        <taxon>Dikarya</taxon>
        <taxon>Ascomycota</taxon>
        <taxon>Pezizomycotina</taxon>
        <taxon>Orbiliomycetes</taxon>
        <taxon>Orbiliales</taxon>
        <taxon>Orbiliaceae</taxon>
        <taxon>Drechslerella</taxon>
    </lineage>
</organism>
<comment type="caution">
    <text evidence="2">The sequence shown here is derived from an EMBL/GenBank/DDBJ whole genome shotgun (WGS) entry which is preliminary data.</text>
</comment>
<dbReference type="AlphaFoldDB" id="A0AAD6J3I6"/>
<feature type="compositionally biased region" description="Basic residues" evidence="1">
    <location>
        <begin position="1"/>
        <end position="18"/>
    </location>
</feature>
<dbReference type="Proteomes" id="UP001221413">
    <property type="component" value="Unassembled WGS sequence"/>
</dbReference>
<dbReference type="EMBL" id="JAQGDS010000004">
    <property type="protein sequence ID" value="KAJ6261466.1"/>
    <property type="molecule type" value="Genomic_DNA"/>
</dbReference>
<feature type="region of interest" description="Disordered" evidence="1">
    <location>
        <begin position="291"/>
        <end position="323"/>
    </location>
</feature>
<feature type="region of interest" description="Disordered" evidence="1">
    <location>
        <begin position="1"/>
        <end position="42"/>
    </location>
</feature>
<evidence type="ECO:0000313" key="2">
    <source>
        <dbReference type="EMBL" id="KAJ6261466.1"/>
    </source>
</evidence>
<gene>
    <name evidence="2" type="ORF">Dda_4136</name>
</gene>
<feature type="compositionally biased region" description="Basic and acidic residues" evidence="1">
    <location>
        <begin position="293"/>
        <end position="302"/>
    </location>
</feature>
<feature type="region of interest" description="Disordered" evidence="1">
    <location>
        <begin position="464"/>
        <end position="562"/>
    </location>
</feature>
<proteinExistence type="predicted"/>
<reference evidence="2" key="1">
    <citation type="submission" date="2023-01" db="EMBL/GenBank/DDBJ databases">
        <title>The chitinases involved in constricting ring structure development in the nematode-trapping fungus Drechslerella dactyloides.</title>
        <authorList>
            <person name="Wang R."/>
            <person name="Zhang L."/>
            <person name="Tang P."/>
            <person name="Li S."/>
            <person name="Liang L."/>
        </authorList>
    </citation>
    <scope>NUCLEOTIDE SEQUENCE</scope>
    <source>
        <strain evidence="2">YMF1.00031</strain>
    </source>
</reference>
<name>A0AAD6J3I6_DREDA</name>
<sequence length="576" mass="62793">MGKRHKHKHNARHKHHHEAHVQAPHSAKSTDVNNHPADKSAEHARIEVVEYHAERGNSSDDSPVETTRAIAVQPLVSAKEIPVDEEIAESEPIIAVSPETIPQIPAREASVLEKFVEETIEAAAAESVEGPVQHLDDEDIEVTPVKEIIDLEPVEETIEQDLPNETIDQKPIREIIEQSAKPSDEEAVREILEETAKEIALEEALENAGIDVAEEPAETLPEVLPRVLPEVPAQVPADVPVEVLVEASIEASAGEPVDKVADEISMNIPGAWESELLENAPLYEPTEQLLQTAKEEREREPEPELSIEMTEPVAELPTQEPAPVQQLAATEEAHAEELPAEPLVKPELEIKTESTTPLAPSIDESPVEIFAPQPESEFIPPQPLFDEPPVKENIIKEPVVEVPAEEPSTSVLNVPSSQLIDESPLGTPIFAEPLKKVSSAPEPIIPTLLDEPVDIAQVHIPALEPIHTPTTPTAYPLMKDHSPSVSQARLAPAILTPPIEASAQKPTSTEREGQQPSPATAATGSLWKRQIGGQSMKLGKEGGEKSSRRASQLNIDEKKAPGTLKTWWNRMIGAFK</sequence>
<feature type="compositionally biased region" description="Polar residues" evidence="1">
    <location>
        <begin position="514"/>
        <end position="523"/>
    </location>
</feature>
<protein>
    <submittedName>
        <fullName evidence="2">Zonadhesin</fullName>
    </submittedName>
</protein>
<keyword evidence="3" id="KW-1185">Reference proteome</keyword>
<feature type="compositionally biased region" description="Basic and acidic residues" evidence="1">
    <location>
        <begin position="538"/>
        <end position="547"/>
    </location>
</feature>
<evidence type="ECO:0000313" key="3">
    <source>
        <dbReference type="Proteomes" id="UP001221413"/>
    </source>
</evidence>
<evidence type="ECO:0000256" key="1">
    <source>
        <dbReference type="SAM" id="MobiDB-lite"/>
    </source>
</evidence>
<accession>A0AAD6J3I6</accession>